<dbReference type="GO" id="GO:0008641">
    <property type="term" value="F:ubiquitin-like modifier activating enzyme activity"/>
    <property type="evidence" value="ECO:0007669"/>
    <property type="project" value="InterPro"/>
</dbReference>
<dbReference type="GO" id="GO:0061504">
    <property type="term" value="P:cyclic threonylcarbamoyladenosine biosynthetic process"/>
    <property type="evidence" value="ECO:0007669"/>
    <property type="project" value="TreeGrafter"/>
</dbReference>
<sequence length="263" mass="28743">MRICTVCEWRHMDTEETALDRLRLVMGSEALARVQAARVMVIGLGGVGSNCAEALARGGVGSLVLLDRDVVAPSNVNRQAVAYQSTIGQEKAEVMARIVADVNPTCDVIAQRVFLSREGLPTTLAALPRPDYVVDAIDTVSQKLVLAQWCQDRDIPLISSMGGGNKLDPTRLRFARIERTSGDPLARTVRKECRRRGVRGLEVLYSDERPREPEGKVQAIDEAGLVREGASILGTMSYMPPIMGQMIAGRVICRLADLTWENA</sequence>
<dbReference type="InterPro" id="IPR035985">
    <property type="entry name" value="Ubiquitin-activating_enz"/>
</dbReference>
<name>U2T590_9ACTN</name>
<dbReference type="Pfam" id="PF00899">
    <property type="entry name" value="ThiF"/>
    <property type="match status" value="1"/>
</dbReference>
<organism evidence="2 3">
    <name type="scientific">Olsenella profusa F0195</name>
    <dbReference type="NCBI Taxonomy" id="1125712"/>
    <lineage>
        <taxon>Bacteria</taxon>
        <taxon>Bacillati</taxon>
        <taxon>Actinomycetota</taxon>
        <taxon>Coriobacteriia</taxon>
        <taxon>Coriobacteriales</taxon>
        <taxon>Atopobiaceae</taxon>
        <taxon>Olsenella</taxon>
    </lineage>
</organism>
<dbReference type="PANTHER" id="PTHR43267">
    <property type="entry name" value="TRNA THREONYLCARBAMOYLADENOSINE DEHYDRATASE"/>
    <property type="match status" value="1"/>
</dbReference>
<gene>
    <name evidence="2" type="ORF">HMPREF1316_0126</name>
</gene>
<evidence type="ECO:0000313" key="3">
    <source>
        <dbReference type="Proteomes" id="UP000016638"/>
    </source>
</evidence>
<dbReference type="InterPro" id="IPR045886">
    <property type="entry name" value="ThiF/MoeB/HesA"/>
</dbReference>
<dbReference type="GO" id="GO:0061503">
    <property type="term" value="F:tRNA threonylcarbamoyladenosine dehydratase"/>
    <property type="evidence" value="ECO:0007669"/>
    <property type="project" value="TreeGrafter"/>
</dbReference>
<dbReference type="AlphaFoldDB" id="U2T590"/>
<evidence type="ECO:0000313" key="2">
    <source>
        <dbReference type="EMBL" id="ERL08209.1"/>
    </source>
</evidence>
<dbReference type="Gene3D" id="3.40.50.720">
    <property type="entry name" value="NAD(P)-binding Rossmann-like Domain"/>
    <property type="match status" value="1"/>
</dbReference>
<feature type="domain" description="THIF-type NAD/FAD binding fold" evidence="1">
    <location>
        <begin position="24"/>
        <end position="252"/>
    </location>
</feature>
<reference evidence="2 3" key="1">
    <citation type="submission" date="2013-08" db="EMBL/GenBank/DDBJ databases">
        <authorList>
            <person name="Durkin A.S."/>
            <person name="Haft D.R."/>
            <person name="McCorrison J."/>
            <person name="Torralba M."/>
            <person name="Gillis M."/>
            <person name="Haft D.H."/>
            <person name="Methe B."/>
            <person name="Sutton G."/>
            <person name="Nelson K.E."/>
        </authorList>
    </citation>
    <scope>NUCLEOTIDE SEQUENCE [LARGE SCALE GENOMIC DNA]</scope>
    <source>
        <strain evidence="2 3">F0195</strain>
    </source>
</reference>
<dbReference type="PRINTS" id="PR00086">
    <property type="entry name" value="LLDHDRGNASE"/>
</dbReference>
<dbReference type="PANTHER" id="PTHR43267:SF1">
    <property type="entry name" value="TRNA THREONYLCARBAMOYLADENOSINE DEHYDRATASE"/>
    <property type="match status" value="1"/>
</dbReference>
<dbReference type="InterPro" id="IPR000594">
    <property type="entry name" value="ThiF_NAD_FAD-bd"/>
</dbReference>
<dbReference type="SUPFAM" id="SSF69572">
    <property type="entry name" value="Activating enzymes of the ubiquitin-like proteins"/>
    <property type="match status" value="1"/>
</dbReference>
<dbReference type="PATRIC" id="fig|1125712.3.peg.1252"/>
<keyword evidence="3" id="KW-1185">Reference proteome</keyword>
<dbReference type="InterPro" id="IPR001557">
    <property type="entry name" value="L-lactate/malate_DH"/>
</dbReference>
<dbReference type="GO" id="GO:0016616">
    <property type="term" value="F:oxidoreductase activity, acting on the CH-OH group of donors, NAD or NADP as acceptor"/>
    <property type="evidence" value="ECO:0007669"/>
    <property type="project" value="InterPro"/>
</dbReference>
<protein>
    <submittedName>
        <fullName evidence="2">ThiF family protein</fullName>
    </submittedName>
</protein>
<dbReference type="EMBL" id="AWEZ01000045">
    <property type="protein sequence ID" value="ERL08209.1"/>
    <property type="molecule type" value="Genomic_DNA"/>
</dbReference>
<dbReference type="STRING" id="1125712.HMPREF1316_0126"/>
<proteinExistence type="predicted"/>
<evidence type="ECO:0000259" key="1">
    <source>
        <dbReference type="Pfam" id="PF00899"/>
    </source>
</evidence>
<dbReference type="Proteomes" id="UP000016638">
    <property type="component" value="Unassembled WGS sequence"/>
</dbReference>
<dbReference type="GO" id="GO:0019752">
    <property type="term" value="P:carboxylic acid metabolic process"/>
    <property type="evidence" value="ECO:0007669"/>
    <property type="project" value="InterPro"/>
</dbReference>
<dbReference type="eggNOG" id="COG1179">
    <property type="taxonomic scope" value="Bacteria"/>
</dbReference>
<comment type="caution">
    <text evidence="2">The sequence shown here is derived from an EMBL/GenBank/DDBJ whole genome shotgun (WGS) entry which is preliminary data.</text>
</comment>
<dbReference type="CDD" id="cd00755">
    <property type="entry name" value="YgdL_like"/>
    <property type="match status" value="1"/>
</dbReference>
<accession>U2T590</accession>